<dbReference type="InterPro" id="IPR029052">
    <property type="entry name" value="Metallo-depent_PP-like"/>
</dbReference>
<dbReference type="SMART" id="SM00156">
    <property type="entry name" value="PP2Ac"/>
    <property type="match status" value="1"/>
</dbReference>
<evidence type="ECO:0000256" key="6">
    <source>
        <dbReference type="ARBA" id="ARBA00022801"/>
    </source>
</evidence>
<dbReference type="Pfam" id="PF00515">
    <property type="entry name" value="TPR_1"/>
    <property type="match status" value="1"/>
</dbReference>
<evidence type="ECO:0000256" key="1">
    <source>
        <dbReference type="ARBA" id="ARBA00001936"/>
    </source>
</evidence>
<name>A0A9Q0LQG0_ANAIG</name>
<dbReference type="InterPro" id="IPR051134">
    <property type="entry name" value="PPP_phosphatase"/>
</dbReference>
<dbReference type="GO" id="GO:0004722">
    <property type="term" value="F:protein serine/threonine phosphatase activity"/>
    <property type="evidence" value="ECO:0007669"/>
    <property type="project" value="UniProtKB-EC"/>
</dbReference>
<dbReference type="InterPro" id="IPR004843">
    <property type="entry name" value="Calcineurin-like_PHP"/>
</dbReference>
<keyword evidence="7" id="KW-0464">Manganese</keyword>
<dbReference type="InterPro" id="IPR013235">
    <property type="entry name" value="PPP_dom"/>
</dbReference>
<dbReference type="SMART" id="SM00028">
    <property type="entry name" value="TPR"/>
    <property type="match status" value="3"/>
</dbReference>
<evidence type="ECO:0000256" key="8">
    <source>
        <dbReference type="PIRSR" id="PIRSR033096-1"/>
    </source>
</evidence>
<keyword evidence="12" id="KW-1185">Reference proteome</keyword>
<dbReference type="PROSITE" id="PS50005">
    <property type="entry name" value="TPR"/>
    <property type="match status" value="2"/>
</dbReference>
<comment type="cofactor">
    <cofactor evidence="1">
        <name>Mn(2+)</name>
        <dbReference type="ChEBI" id="CHEBI:29035"/>
    </cofactor>
</comment>
<dbReference type="Proteomes" id="UP001149090">
    <property type="component" value="Unassembled WGS sequence"/>
</dbReference>
<keyword evidence="4" id="KW-0479">Metal-binding</keyword>
<dbReference type="SUPFAM" id="SSF56300">
    <property type="entry name" value="Metallo-dependent phosphatases"/>
    <property type="match status" value="1"/>
</dbReference>
<feature type="repeat" description="TPR" evidence="9">
    <location>
        <begin position="6"/>
        <end position="39"/>
    </location>
</feature>
<evidence type="ECO:0000256" key="9">
    <source>
        <dbReference type="PROSITE-ProRule" id="PRU00339"/>
    </source>
</evidence>
<dbReference type="GO" id="GO:0046872">
    <property type="term" value="F:metal ion binding"/>
    <property type="evidence" value="ECO:0007669"/>
    <property type="project" value="UniProtKB-KW"/>
</dbReference>
<keyword evidence="5" id="KW-0677">Repeat</keyword>
<dbReference type="SUPFAM" id="SSF48452">
    <property type="entry name" value="TPR-like"/>
    <property type="match status" value="1"/>
</dbReference>
<dbReference type="PRINTS" id="PR00114">
    <property type="entry name" value="STPHPHTASE"/>
</dbReference>
<dbReference type="EMBL" id="JAPDFW010000056">
    <property type="protein sequence ID" value="KAJ5077901.1"/>
    <property type="molecule type" value="Genomic_DNA"/>
</dbReference>
<sequence>MEEEKVNEFKSQANDLFQKMKYEEAIELYTKAIEIKPNAILYSNRSICLMKLEKFMQGLEDANKSIELDPKYPKGYYRKGSALFELMKFEEAIEAFKQVVLLAPNNKLAREKYQLCQKEIKRILFEKAISRELEKSPFETLTFNKNDIPNDYDGFILPENNILTFEIVKEMIESFKNEKIIHSYYAFEILKQIREILSKLPNVLELSVSENQLLTVCGDIHGQFYDLLNIFEINGYPTENHFYLFNGDMVDRGSFSLEVILTLFSLKIVFPQSVHLHRGNHESSNMNSIFGFFNEVRTKLDFKFVGLFTELFDLLPLSSIVENKIFIVHGGLPSKEDFKIEELKKIDRKQQPDTGIMCDLLWSDPGYAIGIRPSPRGLGVVFGADRTQKFLENNDLQLIIRSHEVKMGGYEVTHNDKLITVFSAPNYGDNMNNFGSYINFRSDLKVDIKQFQAVPHPKTRTYYANMM</sequence>
<dbReference type="Gene3D" id="3.60.21.10">
    <property type="match status" value="1"/>
</dbReference>
<dbReference type="PANTHER" id="PTHR45668:SF5">
    <property type="entry name" value="SERINE_THREONINE-PROTEIN PHOSPHATASE 5"/>
    <property type="match status" value="1"/>
</dbReference>
<dbReference type="Pfam" id="PF08321">
    <property type="entry name" value="PPP5"/>
    <property type="match status" value="1"/>
</dbReference>
<dbReference type="PANTHER" id="PTHR45668">
    <property type="entry name" value="SERINE/THREONINE-PROTEIN PHOSPHATASE 5-RELATED"/>
    <property type="match status" value="1"/>
</dbReference>
<evidence type="ECO:0000313" key="11">
    <source>
        <dbReference type="EMBL" id="KAJ5077901.1"/>
    </source>
</evidence>
<comment type="caution">
    <text evidence="11">The sequence shown here is derived from an EMBL/GenBank/DDBJ whole genome shotgun (WGS) entry which is preliminary data.</text>
</comment>
<keyword evidence="6" id="KW-0378">Hydrolase</keyword>
<evidence type="ECO:0000256" key="2">
    <source>
        <dbReference type="ARBA" id="ARBA00008786"/>
    </source>
</evidence>
<dbReference type="Gene3D" id="1.25.40.10">
    <property type="entry name" value="Tetratricopeptide repeat domain"/>
    <property type="match status" value="1"/>
</dbReference>
<evidence type="ECO:0000313" key="12">
    <source>
        <dbReference type="Proteomes" id="UP001149090"/>
    </source>
</evidence>
<dbReference type="OrthoDB" id="445564at2759"/>
<evidence type="ECO:0000256" key="4">
    <source>
        <dbReference type="ARBA" id="ARBA00022723"/>
    </source>
</evidence>
<feature type="active site" description="Proton donor/acceptor" evidence="8">
    <location>
        <position position="281"/>
    </location>
</feature>
<dbReference type="OMA" id="IHKKYAF"/>
<feature type="domain" description="Serine/threonine specific protein phosphatases" evidence="10">
    <location>
        <begin position="181"/>
        <end position="455"/>
    </location>
</feature>
<dbReference type="Pfam" id="PF13181">
    <property type="entry name" value="TPR_8"/>
    <property type="match status" value="1"/>
</dbReference>
<evidence type="ECO:0000256" key="5">
    <source>
        <dbReference type="ARBA" id="ARBA00022737"/>
    </source>
</evidence>
<comment type="similarity">
    <text evidence="2">Belongs to the PPP phosphatase family. PP-5 (PP-T) subfamily.</text>
</comment>
<protein>
    <recommendedName>
        <fullName evidence="3">protein-serine/threonine phosphatase</fullName>
        <ecNumber evidence="3">3.1.3.16</ecNumber>
    </recommendedName>
</protein>
<organism evidence="11 12">
    <name type="scientific">Anaeramoeba ignava</name>
    <name type="common">Anaerobic marine amoeba</name>
    <dbReference type="NCBI Taxonomy" id="1746090"/>
    <lineage>
        <taxon>Eukaryota</taxon>
        <taxon>Metamonada</taxon>
        <taxon>Anaeramoebidae</taxon>
        <taxon>Anaeramoeba</taxon>
    </lineage>
</organism>
<dbReference type="InterPro" id="IPR011990">
    <property type="entry name" value="TPR-like_helical_dom_sf"/>
</dbReference>
<gene>
    <name evidence="11" type="ORF">M0811_05591</name>
</gene>
<dbReference type="EC" id="3.1.3.16" evidence="3"/>
<dbReference type="PIRSF" id="PIRSF033096">
    <property type="entry name" value="PPPtase_5"/>
    <property type="match status" value="1"/>
</dbReference>
<dbReference type="Pfam" id="PF00149">
    <property type="entry name" value="Metallophos"/>
    <property type="match status" value="1"/>
</dbReference>
<dbReference type="AlphaFoldDB" id="A0A9Q0LQG0"/>
<keyword evidence="9" id="KW-0802">TPR repeat</keyword>
<evidence type="ECO:0000259" key="10">
    <source>
        <dbReference type="SMART" id="SM00156"/>
    </source>
</evidence>
<feature type="repeat" description="TPR" evidence="9">
    <location>
        <begin position="73"/>
        <end position="106"/>
    </location>
</feature>
<proteinExistence type="inferred from homology"/>
<reference evidence="11" key="1">
    <citation type="submission" date="2022-10" db="EMBL/GenBank/DDBJ databases">
        <title>Novel sulphate-reducing endosymbionts in the free-living metamonad Anaeramoeba.</title>
        <authorList>
            <person name="Jerlstrom-Hultqvist J."/>
            <person name="Cepicka I."/>
            <person name="Gallot-Lavallee L."/>
            <person name="Salas-Leiva D."/>
            <person name="Curtis B.A."/>
            <person name="Zahonova K."/>
            <person name="Pipaliya S."/>
            <person name="Dacks J."/>
            <person name="Roger A.J."/>
        </authorList>
    </citation>
    <scope>NUCLEOTIDE SEQUENCE</scope>
    <source>
        <strain evidence="11">BMAN</strain>
    </source>
</reference>
<dbReference type="InterPro" id="IPR019734">
    <property type="entry name" value="TPR_rpt"/>
</dbReference>
<evidence type="ECO:0000256" key="3">
    <source>
        <dbReference type="ARBA" id="ARBA00013081"/>
    </source>
</evidence>
<accession>A0A9Q0LQG0</accession>
<dbReference type="InterPro" id="IPR006186">
    <property type="entry name" value="Ser/Thr-sp_prot-phosphatase"/>
</dbReference>
<evidence type="ECO:0000256" key="7">
    <source>
        <dbReference type="ARBA" id="ARBA00023211"/>
    </source>
</evidence>